<accession>A0A4S9LIF3</accession>
<organism evidence="3 4">
    <name type="scientific">Aureobasidium pullulans</name>
    <name type="common">Black yeast</name>
    <name type="synonym">Pullularia pullulans</name>
    <dbReference type="NCBI Taxonomy" id="5580"/>
    <lineage>
        <taxon>Eukaryota</taxon>
        <taxon>Fungi</taxon>
        <taxon>Dikarya</taxon>
        <taxon>Ascomycota</taxon>
        <taxon>Pezizomycotina</taxon>
        <taxon>Dothideomycetes</taxon>
        <taxon>Dothideomycetidae</taxon>
        <taxon>Dothideales</taxon>
        <taxon>Saccotheciaceae</taxon>
        <taxon>Aureobasidium</taxon>
    </lineage>
</organism>
<gene>
    <name evidence="3" type="ORF">D6D01_03670</name>
</gene>
<dbReference type="InterPro" id="IPR024630">
    <property type="entry name" value="Stc1"/>
</dbReference>
<name>A0A4S9LIF3_AURPU</name>
<dbReference type="EMBL" id="QZBD01000106">
    <property type="protein sequence ID" value="THY29118.1"/>
    <property type="molecule type" value="Genomic_DNA"/>
</dbReference>
<dbReference type="Proteomes" id="UP000306584">
    <property type="component" value="Unassembled WGS sequence"/>
</dbReference>
<comment type="caution">
    <text evidence="3">The sequence shown here is derived from an EMBL/GenBank/DDBJ whole genome shotgun (WGS) entry which is preliminary data.</text>
</comment>
<evidence type="ECO:0000313" key="4">
    <source>
        <dbReference type="Proteomes" id="UP000306584"/>
    </source>
</evidence>
<feature type="region of interest" description="Disordered" evidence="1">
    <location>
        <begin position="97"/>
        <end position="125"/>
    </location>
</feature>
<dbReference type="Pfam" id="PF12898">
    <property type="entry name" value="Stc1"/>
    <property type="match status" value="1"/>
</dbReference>
<evidence type="ECO:0000259" key="2">
    <source>
        <dbReference type="Pfam" id="PF12898"/>
    </source>
</evidence>
<dbReference type="AlphaFoldDB" id="A0A4S9LIF3"/>
<feature type="compositionally biased region" description="Polar residues" evidence="1">
    <location>
        <begin position="102"/>
        <end position="111"/>
    </location>
</feature>
<feature type="compositionally biased region" description="Low complexity" evidence="1">
    <location>
        <begin position="112"/>
        <end position="125"/>
    </location>
</feature>
<evidence type="ECO:0000256" key="1">
    <source>
        <dbReference type="SAM" id="MobiDB-lite"/>
    </source>
</evidence>
<reference evidence="3 4" key="1">
    <citation type="submission" date="2018-10" db="EMBL/GenBank/DDBJ databases">
        <title>Fifty Aureobasidium pullulans genomes reveal a recombining polyextremotolerant generalist.</title>
        <authorList>
            <person name="Gostincar C."/>
            <person name="Turk M."/>
            <person name="Zajc J."/>
            <person name="Gunde-Cimerman N."/>
        </authorList>
    </citation>
    <scope>NUCLEOTIDE SEQUENCE [LARGE SCALE GENOMIC DNA]</scope>
    <source>
        <strain evidence="3 4">EXF-6604</strain>
    </source>
</reference>
<evidence type="ECO:0000313" key="3">
    <source>
        <dbReference type="EMBL" id="THY29118.1"/>
    </source>
</evidence>
<proteinExistence type="predicted"/>
<sequence length="177" mass="19375">MAQPNQTVERECAGCSKFRGLTDFSYTQRKKGDDAVCKKCIPEIQNVKAGHLSQEWDESDDDYMIRLNASKTSTTDSVTTETGGVVLPAAATFTRTTAASTRNPASSVTTKTARSSRISTSWSTHTSSTCRDSNIGVGATGWVKIKNGPRKEIVPDLQDDDVETFKDNGEDDDHWDM</sequence>
<protein>
    <recommendedName>
        <fullName evidence="2">Stc1 domain-containing protein</fullName>
    </recommendedName>
</protein>
<feature type="domain" description="Stc1" evidence="2">
    <location>
        <begin position="3"/>
        <end position="41"/>
    </location>
</feature>